<dbReference type="EMBL" id="JACIDR010000002">
    <property type="protein sequence ID" value="MBB3973037.1"/>
    <property type="molecule type" value="Genomic_DNA"/>
</dbReference>
<proteinExistence type="predicted"/>
<dbReference type="InterPro" id="IPR007621">
    <property type="entry name" value="TPM_dom"/>
</dbReference>
<gene>
    <name evidence="3" type="ORF">GGR24_001694</name>
</gene>
<feature type="transmembrane region" description="Helical" evidence="1">
    <location>
        <begin position="51"/>
        <end position="72"/>
    </location>
</feature>
<dbReference type="PANTHER" id="PTHR30373:SF8">
    <property type="entry name" value="BLL7265 PROTEIN"/>
    <property type="match status" value="1"/>
</dbReference>
<evidence type="ECO:0000313" key="4">
    <source>
        <dbReference type="Proteomes" id="UP000528964"/>
    </source>
</evidence>
<organism evidence="3 4">
    <name type="scientific">Hansschlegelia beijingensis</name>
    <dbReference type="NCBI Taxonomy" id="1133344"/>
    <lineage>
        <taxon>Bacteria</taxon>
        <taxon>Pseudomonadati</taxon>
        <taxon>Pseudomonadota</taxon>
        <taxon>Alphaproteobacteria</taxon>
        <taxon>Hyphomicrobiales</taxon>
        <taxon>Methylopilaceae</taxon>
        <taxon>Hansschlegelia</taxon>
    </lineage>
</organism>
<keyword evidence="1" id="KW-0472">Membrane</keyword>
<evidence type="ECO:0000313" key="3">
    <source>
        <dbReference type="EMBL" id="MBB3973037.1"/>
    </source>
</evidence>
<comment type="caution">
    <text evidence="3">The sequence shown here is derived from an EMBL/GenBank/DDBJ whole genome shotgun (WGS) entry which is preliminary data.</text>
</comment>
<feature type="transmembrane region" description="Helical" evidence="1">
    <location>
        <begin position="78"/>
        <end position="97"/>
    </location>
</feature>
<dbReference type="AlphaFoldDB" id="A0A7W6GFK3"/>
<reference evidence="3 4" key="1">
    <citation type="submission" date="2020-08" db="EMBL/GenBank/DDBJ databases">
        <title>Genomic Encyclopedia of Type Strains, Phase IV (KMG-IV): sequencing the most valuable type-strain genomes for metagenomic binning, comparative biology and taxonomic classification.</title>
        <authorList>
            <person name="Goeker M."/>
        </authorList>
    </citation>
    <scope>NUCLEOTIDE SEQUENCE [LARGE SCALE GENOMIC DNA]</scope>
    <source>
        <strain evidence="3 4">DSM 25481</strain>
    </source>
</reference>
<evidence type="ECO:0000259" key="2">
    <source>
        <dbReference type="Pfam" id="PF04536"/>
    </source>
</evidence>
<keyword evidence="4" id="KW-1185">Reference proteome</keyword>
<sequence length="215" mass="22679">MVRETPCAQDESALTDADRKRITEAVMAAEARTAGEIVVVIETEPCEERDVAVALIIAGFLAILAAGPLSLLNLRLESIVIGQAAIFAALAALAAAPRVRAALRLDRLPASAARRAAERAFLELKLGRTKERTGVLIHVALAERHVEVIADQGVHTAVAPETWRETVMAIVAAAKQGRLADGIVAAVERCGDALADVLPPQPGLGDELPNEPVTR</sequence>
<keyword evidence="1" id="KW-0812">Transmembrane</keyword>
<dbReference type="Gene3D" id="3.10.310.50">
    <property type="match status" value="1"/>
</dbReference>
<name>A0A7W6GFK3_9HYPH</name>
<evidence type="ECO:0000256" key="1">
    <source>
        <dbReference type="SAM" id="Phobius"/>
    </source>
</evidence>
<dbReference type="Pfam" id="PF04536">
    <property type="entry name" value="TPM_phosphatase"/>
    <property type="match status" value="1"/>
</dbReference>
<dbReference type="PANTHER" id="PTHR30373">
    <property type="entry name" value="UPF0603 PROTEIN YGCG"/>
    <property type="match status" value="1"/>
</dbReference>
<keyword evidence="1" id="KW-1133">Transmembrane helix</keyword>
<feature type="domain" description="TPM" evidence="2">
    <location>
        <begin position="107"/>
        <end position="192"/>
    </location>
</feature>
<accession>A0A7W6GFK3</accession>
<dbReference type="Proteomes" id="UP000528964">
    <property type="component" value="Unassembled WGS sequence"/>
</dbReference>
<protein>
    <submittedName>
        <fullName evidence="3">Putative membrane protein</fullName>
    </submittedName>
</protein>